<dbReference type="InterPro" id="IPR008930">
    <property type="entry name" value="Terpenoid_cyclase/PrenylTrfase"/>
</dbReference>
<dbReference type="Pfam" id="PF01397">
    <property type="entry name" value="Terpene_synth"/>
    <property type="match status" value="1"/>
</dbReference>
<dbReference type="Gene3D" id="1.50.10.130">
    <property type="entry name" value="Terpene synthase, N-terminal domain"/>
    <property type="match status" value="2"/>
</dbReference>
<evidence type="ECO:0000313" key="7">
    <source>
        <dbReference type="EMBL" id="CAD1822486.1"/>
    </source>
</evidence>
<dbReference type="PANTHER" id="PTHR31225">
    <property type="entry name" value="OS04G0344100 PROTEIN-RELATED"/>
    <property type="match status" value="1"/>
</dbReference>
<feature type="domain" description="Terpene synthase metal-binding" evidence="6">
    <location>
        <begin position="254"/>
        <end position="459"/>
    </location>
</feature>
<dbReference type="SFLD" id="SFLDS00005">
    <property type="entry name" value="Isoprenoid_Synthase_Type_I"/>
    <property type="match status" value="1"/>
</dbReference>
<comment type="cofactor">
    <cofactor evidence="2">
        <name>Mg(2+)</name>
        <dbReference type="ChEBI" id="CHEBI:18420"/>
    </cofactor>
</comment>
<evidence type="ECO:0000259" key="5">
    <source>
        <dbReference type="Pfam" id="PF01397"/>
    </source>
</evidence>
<dbReference type="CDD" id="cd00684">
    <property type="entry name" value="Terpene_cyclase_plant_C1"/>
    <property type="match status" value="1"/>
</dbReference>
<dbReference type="GO" id="GO:0016102">
    <property type="term" value="P:diterpenoid biosynthetic process"/>
    <property type="evidence" value="ECO:0007669"/>
    <property type="project" value="InterPro"/>
</dbReference>
<evidence type="ECO:0000256" key="4">
    <source>
        <dbReference type="ARBA" id="ARBA00022842"/>
    </source>
</evidence>
<dbReference type="InterPro" id="IPR034741">
    <property type="entry name" value="Terpene_cyclase-like_1_C"/>
</dbReference>
<dbReference type="InterPro" id="IPR001906">
    <property type="entry name" value="Terpene_synth_N"/>
</dbReference>
<dbReference type="EMBL" id="LR862142">
    <property type="protein sequence ID" value="CAD1822486.1"/>
    <property type="molecule type" value="Genomic_DNA"/>
</dbReference>
<comment type="cofactor">
    <cofactor evidence="1">
        <name>Mn(2+)</name>
        <dbReference type="ChEBI" id="CHEBI:29035"/>
    </cofactor>
</comment>
<dbReference type="SUPFAM" id="SSF48576">
    <property type="entry name" value="Terpenoid synthases"/>
    <property type="match status" value="1"/>
</dbReference>
<dbReference type="AlphaFoldDB" id="A0A6V7NVX9"/>
<protein>
    <submittedName>
        <fullName evidence="7">Uncharacterized protein</fullName>
    </submittedName>
</protein>
<dbReference type="Pfam" id="PF03936">
    <property type="entry name" value="Terpene_synth_C"/>
    <property type="match status" value="1"/>
</dbReference>
<accession>A0A6V7NVX9</accession>
<sequence>MALHIASWSPAPSIMRLTADQRLRRELLTVRSPTDGLFPQCKNVRVHAVLRRSADYKPSIWGNNYIQSLSCVEERDAKRLDELKEEVAHMINEETVVVDDKLELIDAIQQLGIGYHFEKEIKHALDSIFSKLDDIRMETKDNAYIIALLFRLLRGHGFIVSQVDGEDTLIEVQNFTIRHLNNFLLDSSHDNYKLRDYVARALEQPLHWRMERLHTRWFIDEYEKEEEMRPLLLEFAKLDFNVVQNTYKRELKDVSRLAHTKANSFVTTIDDVYDVYGSLGELELFTEAVDRWDALHIKPLPEYMRVCFLALFNTTNDVAYEVMKEKGLNILPYLKSAWTDLCKAFLVEAKWYDKSYIPTLEEYLQNGWLSISGHVVLSYTYCLAPNLTQQDLDLFQDYPESLRWSSMISRLCNDLATSKSEHQRGDVAKSIQCCMHHEGVTEATARERIKELIYDCWKKLNGARLADSTFNEYFTALAVKGSRTAHCFYQHGDGYGSPEGETKDRVISLLIEPVQL</sequence>
<organism evidence="7">
    <name type="scientific">Ananas comosus var. bracteatus</name>
    <name type="common">red pineapple</name>
    <dbReference type="NCBI Taxonomy" id="296719"/>
    <lineage>
        <taxon>Eukaryota</taxon>
        <taxon>Viridiplantae</taxon>
        <taxon>Streptophyta</taxon>
        <taxon>Embryophyta</taxon>
        <taxon>Tracheophyta</taxon>
        <taxon>Spermatophyta</taxon>
        <taxon>Magnoliopsida</taxon>
        <taxon>Liliopsida</taxon>
        <taxon>Poales</taxon>
        <taxon>Bromeliaceae</taxon>
        <taxon>Bromelioideae</taxon>
        <taxon>Ananas</taxon>
    </lineage>
</organism>
<dbReference type="GO" id="GO:0010333">
    <property type="term" value="F:terpene synthase activity"/>
    <property type="evidence" value="ECO:0007669"/>
    <property type="project" value="InterPro"/>
</dbReference>
<keyword evidence="3" id="KW-0479">Metal-binding</keyword>
<feature type="domain" description="Terpene synthase N-terminal" evidence="5">
    <location>
        <begin position="61"/>
        <end position="162"/>
    </location>
</feature>
<evidence type="ECO:0000256" key="3">
    <source>
        <dbReference type="ARBA" id="ARBA00022723"/>
    </source>
</evidence>
<evidence type="ECO:0000256" key="2">
    <source>
        <dbReference type="ARBA" id="ARBA00001946"/>
    </source>
</evidence>
<dbReference type="InterPro" id="IPR044814">
    <property type="entry name" value="Terpene_cyclase_plant_C1"/>
</dbReference>
<keyword evidence="4" id="KW-0460">Magnesium</keyword>
<reference evidence="7" key="1">
    <citation type="submission" date="2020-07" db="EMBL/GenBank/DDBJ databases">
        <authorList>
            <person name="Lin J."/>
        </authorList>
    </citation>
    <scope>NUCLEOTIDE SEQUENCE</scope>
</reference>
<dbReference type="PANTHER" id="PTHR31225:SF252">
    <property type="entry name" value="TERPENE SYNTHASE 12-RELATED"/>
    <property type="match status" value="1"/>
</dbReference>
<dbReference type="Gene3D" id="1.10.600.10">
    <property type="entry name" value="Farnesyl Diphosphate Synthase"/>
    <property type="match status" value="1"/>
</dbReference>
<dbReference type="InterPro" id="IPR005630">
    <property type="entry name" value="Terpene_synthase_metal-bd"/>
</dbReference>
<dbReference type="SFLD" id="SFLDG01019">
    <property type="entry name" value="Terpene_Cyclase_Like_1_C_Termi"/>
    <property type="match status" value="1"/>
</dbReference>
<evidence type="ECO:0000256" key="1">
    <source>
        <dbReference type="ARBA" id="ARBA00001936"/>
    </source>
</evidence>
<gene>
    <name evidence="7" type="ORF">CB5_LOCUS5697</name>
</gene>
<dbReference type="InterPro" id="IPR008949">
    <property type="entry name" value="Isoprenoid_synthase_dom_sf"/>
</dbReference>
<name>A0A6V7NVX9_ANACO</name>
<proteinExistence type="predicted"/>
<dbReference type="InterPro" id="IPR036965">
    <property type="entry name" value="Terpene_synth_N_sf"/>
</dbReference>
<dbReference type="SUPFAM" id="SSF48239">
    <property type="entry name" value="Terpenoid cyclases/Protein prenyltransferases"/>
    <property type="match status" value="1"/>
</dbReference>
<dbReference type="InterPro" id="IPR050148">
    <property type="entry name" value="Terpene_synthase-like"/>
</dbReference>
<dbReference type="GO" id="GO:0000287">
    <property type="term" value="F:magnesium ion binding"/>
    <property type="evidence" value="ECO:0007669"/>
    <property type="project" value="InterPro"/>
</dbReference>
<evidence type="ECO:0000259" key="6">
    <source>
        <dbReference type="Pfam" id="PF03936"/>
    </source>
</evidence>